<dbReference type="PANTHER" id="PTHR15079:SF3">
    <property type="entry name" value="MYELOID DIFFERENTIATION PRIMARY RESPONSE PROTEIN MYD88"/>
    <property type="match status" value="1"/>
</dbReference>
<dbReference type="SMART" id="SM00255">
    <property type="entry name" value="TIR"/>
    <property type="match status" value="1"/>
</dbReference>
<dbReference type="GO" id="GO:0043123">
    <property type="term" value="P:positive regulation of canonical NF-kappaB signal transduction"/>
    <property type="evidence" value="ECO:0007669"/>
    <property type="project" value="InterPro"/>
</dbReference>
<dbReference type="Pfam" id="PF00531">
    <property type="entry name" value="Death"/>
    <property type="match status" value="1"/>
</dbReference>
<keyword evidence="3" id="KW-0395">Inflammatory response</keyword>
<dbReference type="SUPFAM" id="SSF52200">
    <property type="entry name" value="Toll/Interleukin receptor TIR domain"/>
    <property type="match status" value="1"/>
</dbReference>
<gene>
    <name evidence="5" type="primary">MyD88</name>
</gene>
<dbReference type="GO" id="GO:0005737">
    <property type="term" value="C:cytoplasm"/>
    <property type="evidence" value="ECO:0007669"/>
    <property type="project" value="UniProtKB-SubCell"/>
</dbReference>
<dbReference type="InterPro" id="IPR035897">
    <property type="entry name" value="Toll_tir_struct_dom_sf"/>
</dbReference>
<dbReference type="InterPro" id="IPR011029">
    <property type="entry name" value="DEATH-like_dom_sf"/>
</dbReference>
<dbReference type="Pfam" id="PF13676">
    <property type="entry name" value="TIR_2"/>
    <property type="match status" value="1"/>
</dbReference>
<dbReference type="OrthoDB" id="10037120at2759"/>
<reference evidence="5" key="1">
    <citation type="journal article" date="2016" name="BMC Genomics">
        <title>Insights into the innate immunome of actiniarians using a comparative genomic approach.</title>
        <authorList>
            <person name="van der Burg C.A."/>
            <person name="Prentis P.J."/>
            <person name="Surm J.M."/>
            <person name="Pavasovic A."/>
        </authorList>
    </citation>
    <scope>NUCLEOTIDE SEQUENCE</scope>
</reference>
<evidence type="ECO:0000256" key="2">
    <source>
        <dbReference type="ARBA" id="ARBA00022490"/>
    </source>
</evidence>
<proteinExistence type="evidence at transcript level"/>
<evidence type="ECO:0000259" key="4">
    <source>
        <dbReference type="PROSITE" id="PS50104"/>
    </source>
</evidence>
<dbReference type="InterPro" id="IPR000157">
    <property type="entry name" value="TIR_dom"/>
</dbReference>
<dbReference type="PROSITE" id="PS50104">
    <property type="entry name" value="TIR"/>
    <property type="match status" value="1"/>
</dbReference>
<protein>
    <submittedName>
        <fullName evidence="5">MyD88 protein</fullName>
    </submittedName>
</protein>
<dbReference type="GO" id="GO:0070976">
    <property type="term" value="F:TIR domain binding"/>
    <property type="evidence" value="ECO:0007669"/>
    <property type="project" value="InterPro"/>
</dbReference>
<dbReference type="EMBL" id="KT792961">
    <property type="protein sequence ID" value="ALG40989.1"/>
    <property type="molecule type" value="mRNA"/>
</dbReference>
<dbReference type="AlphaFoldDB" id="A0A1D6XRK5"/>
<dbReference type="InterPro" id="IPR017281">
    <property type="entry name" value="Myelin_different_resp_MyD88"/>
</dbReference>
<organism evidence="5">
    <name type="scientific">Actinia tenebrosa</name>
    <name type="common">Australian red waratah sea anemone</name>
    <dbReference type="NCBI Taxonomy" id="6105"/>
    <lineage>
        <taxon>Eukaryota</taxon>
        <taxon>Metazoa</taxon>
        <taxon>Cnidaria</taxon>
        <taxon>Anthozoa</taxon>
        <taxon>Hexacorallia</taxon>
        <taxon>Actiniaria</taxon>
        <taxon>Actiniidae</taxon>
        <taxon>Actinia</taxon>
    </lineage>
</organism>
<dbReference type="PANTHER" id="PTHR15079">
    <property type="entry name" value="MYD88"/>
    <property type="match status" value="1"/>
</dbReference>
<dbReference type="Gene3D" id="1.10.533.10">
    <property type="entry name" value="Death Domain, Fas"/>
    <property type="match status" value="1"/>
</dbReference>
<name>A0A1D6XRK5_ACTTE</name>
<dbReference type="InterPro" id="IPR000488">
    <property type="entry name" value="Death_dom"/>
</dbReference>
<dbReference type="SUPFAM" id="SSF47986">
    <property type="entry name" value="DEATH domain"/>
    <property type="match status" value="1"/>
</dbReference>
<sequence>MASSEETNHVYPTAPLEEEKLVRHMSYEALLRLSQLLRPHHELGNNYTALAGQLGFTFEEITDLREERDPVHVMLNKPELRDLTISRLKSCLMAIDRLDALQELETFEEKTLYPSEYRQRQAERHGRNNDQQFTVLSNDEKYDAFICYASQDIGFAKEILKRLESEPYHLKLCIDYRDILPGGGNLSTVAHIIEERCQKIVVILSEFFNNDETADFQAKIALSLSPGCKNKRLIPIKYEQCKIPTIYRFITHLDYTNENAREYLWPNLARALGYAPR</sequence>
<accession>A0A1D6XRK5</accession>
<keyword evidence="2" id="KW-0963">Cytoplasm</keyword>
<evidence type="ECO:0000256" key="1">
    <source>
        <dbReference type="ARBA" id="ARBA00004496"/>
    </source>
</evidence>
<feature type="domain" description="TIR" evidence="4">
    <location>
        <begin position="140"/>
        <end position="272"/>
    </location>
</feature>
<comment type="subcellular location">
    <subcellularLocation>
        <location evidence="1">Cytoplasm</location>
    </subcellularLocation>
</comment>
<dbReference type="Gene3D" id="3.40.50.10140">
    <property type="entry name" value="Toll/interleukin-1 receptor homology (TIR) domain"/>
    <property type="match status" value="1"/>
</dbReference>
<dbReference type="GO" id="GO:0002755">
    <property type="term" value="P:MyD88-dependent toll-like receptor signaling pathway"/>
    <property type="evidence" value="ECO:0007669"/>
    <property type="project" value="InterPro"/>
</dbReference>
<evidence type="ECO:0000313" key="5">
    <source>
        <dbReference type="EMBL" id="ALG40989.1"/>
    </source>
</evidence>
<evidence type="ECO:0000256" key="3">
    <source>
        <dbReference type="ARBA" id="ARBA00023198"/>
    </source>
</evidence>